<dbReference type="NCBIfam" id="TIGR00618">
    <property type="entry name" value="sbcc"/>
    <property type="match status" value="1"/>
</dbReference>
<comment type="subunit">
    <text evidence="1">Heterodimer of SbcC and SbcD.</text>
</comment>
<keyword evidence="1 3" id="KW-0269">Exonuclease</keyword>
<dbReference type="InterPro" id="IPR038729">
    <property type="entry name" value="Rad50/SbcC_AAA"/>
</dbReference>
<reference evidence="4" key="1">
    <citation type="journal article" date="2019" name="Int. J. Syst. Evol. Microbiol.">
        <title>The Global Catalogue of Microorganisms (GCM) 10K type strain sequencing project: providing services to taxonomists for standard genome sequencing and annotation.</title>
        <authorList>
            <consortium name="The Broad Institute Genomics Platform"/>
            <consortium name="The Broad Institute Genome Sequencing Center for Infectious Disease"/>
            <person name="Wu L."/>
            <person name="Ma J."/>
        </authorList>
    </citation>
    <scope>NUCLEOTIDE SEQUENCE [LARGE SCALE GENOMIC DNA]</scope>
    <source>
        <strain evidence="4">KCTC 62195</strain>
    </source>
</reference>
<evidence type="ECO:0000313" key="4">
    <source>
        <dbReference type="Proteomes" id="UP001595457"/>
    </source>
</evidence>
<feature type="coiled-coil region" evidence="1">
    <location>
        <begin position="588"/>
        <end position="671"/>
    </location>
</feature>
<feature type="coiled-coil region" evidence="1">
    <location>
        <begin position="696"/>
        <end position="723"/>
    </location>
</feature>
<dbReference type="Pfam" id="PF13558">
    <property type="entry name" value="SbcC_Walker_B"/>
    <property type="match status" value="1"/>
</dbReference>
<comment type="caution">
    <text evidence="3">The sequence shown here is derived from an EMBL/GenBank/DDBJ whole genome shotgun (WGS) entry which is preliminary data.</text>
</comment>
<comment type="function">
    <text evidence="1">SbcCD cleaves DNA hairpin structures. These structures can inhibit DNA replication and are intermediates in certain DNA recombination reactions. The complex acts as a 3'-&gt;5' double strand exonuclease that can open hairpins. It also has a 5' single-strand endonuclease activity.</text>
</comment>
<keyword evidence="1" id="KW-0540">Nuclease</keyword>
<keyword evidence="1" id="KW-0233">DNA recombination</keyword>
<name>A0ABV7AMU7_9GAMM</name>
<dbReference type="InterPro" id="IPR004592">
    <property type="entry name" value="SbcC_gammaproteobac_type"/>
</dbReference>
<protein>
    <recommendedName>
        <fullName evidence="1">Nuclease SbcCD subunit C</fullName>
    </recommendedName>
</protein>
<organism evidence="3 4">
    <name type="scientific">Azotobacter bryophylli</name>
    <dbReference type="NCBI Taxonomy" id="1986537"/>
    <lineage>
        <taxon>Bacteria</taxon>
        <taxon>Pseudomonadati</taxon>
        <taxon>Pseudomonadota</taxon>
        <taxon>Gammaproteobacteria</taxon>
        <taxon>Pseudomonadales</taxon>
        <taxon>Pseudomonadaceae</taxon>
        <taxon>Azotobacter</taxon>
    </lineage>
</organism>
<feature type="coiled-coil region" evidence="1">
    <location>
        <begin position="477"/>
        <end position="538"/>
    </location>
</feature>
<dbReference type="PANTHER" id="PTHR32114">
    <property type="entry name" value="ABC TRANSPORTER ABCH.3"/>
    <property type="match status" value="1"/>
</dbReference>
<keyword evidence="1 3" id="KW-0378">Hydrolase</keyword>
<dbReference type="Gene3D" id="3.40.50.300">
    <property type="entry name" value="P-loop containing nucleotide triphosphate hydrolases"/>
    <property type="match status" value="2"/>
</dbReference>
<evidence type="ECO:0000256" key="1">
    <source>
        <dbReference type="RuleBase" id="RU363070"/>
    </source>
</evidence>
<comment type="similarity">
    <text evidence="1">Belongs to the SMC family. SbcC subfamily.</text>
</comment>
<feature type="coiled-coil region" evidence="1">
    <location>
        <begin position="406"/>
        <end position="433"/>
    </location>
</feature>
<dbReference type="SUPFAM" id="SSF52540">
    <property type="entry name" value="P-loop containing nucleoside triphosphate hydrolases"/>
    <property type="match status" value="2"/>
</dbReference>
<dbReference type="RefSeq" id="WP_377812301.1">
    <property type="nucleotide sequence ID" value="NZ_JBHRSJ010000001.1"/>
</dbReference>
<dbReference type="PANTHER" id="PTHR32114:SF2">
    <property type="entry name" value="ABC TRANSPORTER ABCH.3"/>
    <property type="match status" value="1"/>
</dbReference>
<dbReference type="GO" id="GO:0004527">
    <property type="term" value="F:exonuclease activity"/>
    <property type="evidence" value="ECO:0007669"/>
    <property type="project" value="UniProtKB-KW"/>
</dbReference>
<dbReference type="Proteomes" id="UP001595457">
    <property type="component" value="Unassembled WGS sequence"/>
</dbReference>
<dbReference type="EMBL" id="JBHRSJ010000001">
    <property type="protein sequence ID" value="MFC2970729.1"/>
    <property type="molecule type" value="Genomic_DNA"/>
</dbReference>
<dbReference type="InterPro" id="IPR027417">
    <property type="entry name" value="P-loop_NTPase"/>
</dbReference>
<keyword evidence="1" id="KW-0235">DNA replication</keyword>
<proteinExistence type="inferred from homology"/>
<dbReference type="Pfam" id="PF13476">
    <property type="entry name" value="AAA_23"/>
    <property type="match status" value="1"/>
</dbReference>
<feature type="coiled-coil region" evidence="1">
    <location>
        <begin position="816"/>
        <end position="965"/>
    </location>
</feature>
<keyword evidence="1" id="KW-0175">Coiled coil</keyword>
<evidence type="ECO:0000313" key="3">
    <source>
        <dbReference type="EMBL" id="MFC2970729.1"/>
    </source>
</evidence>
<evidence type="ECO:0000259" key="2">
    <source>
        <dbReference type="Pfam" id="PF13476"/>
    </source>
</evidence>
<gene>
    <name evidence="1 3" type="primary">sbcC</name>
    <name evidence="3" type="ORF">ACFOJE_00685</name>
</gene>
<feature type="domain" description="Rad50/SbcC-type AAA" evidence="2">
    <location>
        <begin position="5"/>
        <end position="209"/>
    </location>
</feature>
<keyword evidence="4" id="KW-1185">Reference proteome</keyword>
<keyword evidence="1" id="KW-0255">Endonuclease</keyword>
<sequence length="1141" mass="128164">MKILSLRLKNLNSLKGEWKIDFRAEPFKDNGLFAITGPTGAGKTTLLDAICLALYHRTPRMDRISKETNELMTRHTAECLAEVEFEVRGEGYRAFWSQRRARDRADGALQPATAELAHLDGRIISDKLSEKPKEVARLTGLDFERFTKSMLLAQGGFAAFLEANANQRAELLEELTGTDIYGQISQRVYAHAKQAGEALGLLKARAAGVELLSDEQRRDLEEQAATLAAEEAPLRAQQAELQAQCQWREAVAGAEQRCQGAALVRRQAEQALAEATPQLQRLAASEPAIRLRPAHQAWLQARLQLEQGERQFGQTRQEEHQARAAVGRLLWRASQLSLQIVQTSREHAQRLGEQHRQLAQQLIEQARHGELGERLGLWRGQFESRRHFREEIAAISARQRNEQQALEALGIEYRQQQERLQAQQTRLTAARAAEQQARDALAALLQGQDESALRERWQQLHAQRSLLQQLEQTAGQRSQGEARLAALARELEDTERRHGEQSARREALRLRYKDLNALVAAKKQLLAQEQRILDLEAHRSQLQPGEPCPLCGSLEHPAVEAYRALDVSASEQALLACQAELDDVLRQGEATRDALAVLEAELKTLRQRRAQDEADLAQHRERWRQLCRELGVELADAADLERRQGELAAQLEAQQQRLQQLEHDKRALELAGEIRLQEERGCEQGERQLQVLDARRQGQEKGLAALAEQLAELQATLSRCEEGLAADLAGLGYDLAEAGGDWLALRQADWQDWQQKQNRLQQLERERLAQRAAVEVAEKEAELWQQRWRALDEAEPASPAASADPQADLHEAEAGLNVARQRADELGGRLRSLEEQLEQYRRQCTACVETWQQQLAQSPFADEEAFLGALLDESERGRLQELRQRLERAQTETLALLADAEHQLAQLLAEPKTGAGREELEQQLQALAGQLRTLAERQGEIRAQLRADEQRRQNQQALFAEIERQQGDYDLWQHLNGLIGSADGAKYRRFAQGLTLDHLVHLANRQLVRLHGRYQLARRAGGELELEVVDTWQADAARDTRTLSGGECFLVSLALALALSDLVSHKTSIDSLFLDEGFGTLDGETLEVALDALDSLNASGKMIGVISHVEALKERIPVQIKVSKGFGMGYSALERRFAVPG</sequence>
<accession>A0ABV7AMU7</accession>